<dbReference type="AlphaFoldDB" id="A0A6A5U5N1"/>
<name>A0A6A5U5N1_9PLEO</name>
<accession>A0A6A5U5N1</accession>
<protein>
    <submittedName>
        <fullName evidence="1">Uncharacterized protein</fullName>
    </submittedName>
</protein>
<dbReference type="OrthoDB" id="4934446at2759"/>
<dbReference type="EMBL" id="ML976984">
    <property type="protein sequence ID" value="KAF1959988.1"/>
    <property type="molecule type" value="Genomic_DNA"/>
</dbReference>
<sequence length="395" mass="45327">MAAYINLCLQGTVYFGAHRSAEDEDMLQMYSSKLVGVARESTFDVLYSRVARDWHQQDDVFTPFNDRRWTHVRSVWSFDLDHDILRLDKIDRNLRVPLNLVRQRPITISDFEPCEPPPTPAKHTLQSIYPARCWKMTPMDIDLHYLQRRKAFVSRILADFAFQWRHVLSGYYNNFTFRRLAYAIVRIVTLDFTVQEATLSRPGIGGFLVWIDNLPEWDFATGHIVRVGGTSIVMCQHAPHAATLIREDFGKQTLSTPGSAEKSRTYLILSVRELILYRMNRQLERYTEPRRLFDGTHPPSDDAIELLLQATQTSIPKSPLHKLPVELQDAIIDKVSAGPIESARVGCMLDAGSVFAWRSGNRIIEREEGRRARTPCTPVESHICFGDYPSGVAYK</sequence>
<evidence type="ECO:0000313" key="2">
    <source>
        <dbReference type="Proteomes" id="UP000800035"/>
    </source>
</evidence>
<organism evidence="1 2">
    <name type="scientific">Byssothecium circinans</name>
    <dbReference type="NCBI Taxonomy" id="147558"/>
    <lineage>
        <taxon>Eukaryota</taxon>
        <taxon>Fungi</taxon>
        <taxon>Dikarya</taxon>
        <taxon>Ascomycota</taxon>
        <taxon>Pezizomycotina</taxon>
        <taxon>Dothideomycetes</taxon>
        <taxon>Pleosporomycetidae</taxon>
        <taxon>Pleosporales</taxon>
        <taxon>Massarineae</taxon>
        <taxon>Massarinaceae</taxon>
        <taxon>Byssothecium</taxon>
    </lineage>
</organism>
<reference evidence="1" key="1">
    <citation type="journal article" date="2020" name="Stud. Mycol.">
        <title>101 Dothideomycetes genomes: a test case for predicting lifestyles and emergence of pathogens.</title>
        <authorList>
            <person name="Haridas S."/>
            <person name="Albert R."/>
            <person name="Binder M."/>
            <person name="Bloem J."/>
            <person name="Labutti K."/>
            <person name="Salamov A."/>
            <person name="Andreopoulos B."/>
            <person name="Baker S."/>
            <person name="Barry K."/>
            <person name="Bills G."/>
            <person name="Bluhm B."/>
            <person name="Cannon C."/>
            <person name="Castanera R."/>
            <person name="Culley D."/>
            <person name="Daum C."/>
            <person name="Ezra D."/>
            <person name="Gonzalez J."/>
            <person name="Henrissat B."/>
            <person name="Kuo A."/>
            <person name="Liang C."/>
            <person name="Lipzen A."/>
            <person name="Lutzoni F."/>
            <person name="Magnuson J."/>
            <person name="Mondo S."/>
            <person name="Nolan M."/>
            <person name="Ohm R."/>
            <person name="Pangilinan J."/>
            <person name="Park H.-J."/>
            <person name="Ramirez L."/>
            <person name="Alfaro M."/>
            <person name="Sun H."/>
            <person name="Tritt A."/>
            <person name="Yoshinaga Y."/>
            <person name="Zwiers L.-H."/>
            <person name="Turgeon B."/>
            <person name="Goodwin S."/>
            <person name="Spatafora J."/>
            <person name="Crous P."/>
            <person name="Grigoriev I."/>
        </authorList>
    </citation>
    <scope>NUCLEOTIDE SEQUENCE</scope>
    <source>
        <strain evidence="1">CBS 675.92</strain>
    </source>
</reference>
<evidence type="ECO:0000313" key="1">
    <source>
        <dbReference type="EMBL" id="KAF1959988.1"/>
    </source>
</evidence>
<gene>
    <name evidence="1" type="ORF">CC80DRAFT_314213</name>
</gene>
<keyword evidence="2" id="KW-1185">Reference proteome</keyword>
<proteinExistence type="predicted"/>
<dbReference type="Proteomes" id="UP000800035">
    <property type="component" value="Unassembled WGS sequence"/>
</dbReference>